<sequence length="226" mass="24867">MSETYQRLLKGRWPRHRHDAAYAAVIIDGGYIESGDTGRWIVEAGDVVFHGAFEAHANTIEDSRATVINLALPMTARLPTLFRVSDPDALVRAASDRGPEILTLLRPSEVKQPVMLDWPDLLAKALREGLWSIGDWAREVGLSPSTVSRGFRAAFGTTPARYRAEARARAALRKIIGSTAPLAEAALDSGFADQAHMSRSLLSLTGTTPGHWRNVKSVQDRQMQRQ</sequence>
<evidence type="ECO:0000259" key="4">
    <source>
        <dbReference type="PROSITE" id="PS01124"/>
    </source>
</evidence>
<dbReference type="OrthoDB" id="9809338at2"/>
<keyword evidence="1" id="KW-0805">Transcription regulation</keyword>
<accession>A0A177JQY8</accession>
<comment type="caution">
    <text evidence="5">The sequence shown here is derived from an EMBL/GenBank/DDBJ whole genome shotgun (WGS) entry which is preliminary data.</text>
</comment>
<dbReference type="SMART" id="SM00342">
    <property type="entry name" value="HTH_ARAC"/>
    <property type="match status" value="1"/>
</dbReference>
<dbReference type="Proteomes" id="UP000077262">
    <property type="component" value="Unassembled WGS sequence"/>
</dbReference>
<evidence type="ECO:0000313" key="5">
    <source>
        <dbReference type="EMBL" id="OAH42801.1"/>
    </source>
</evidence>
<evidence type="ECO:0000313" key="6">
    <source>
        <dbReference type="Proteomes" id="UP000077262"/>
    </source>
</evidence>
<evidence type="ECO:0000256" key="2">
    <source>
        <dbReference type="ARBA" id="ARBA00023125"/>
    </source>
</evidence>
<reference evidence="5 6" key="1">
    <citation type="submission" date="2016-02" db="EMBL/GenBank/DDBJ databases">
        <authorList>
            <person name="Wen L."/>
            <person name="He K."/>
            <person name="Yang H."/>
        </authorList>
    </citation>
    <scope>NUCLEOTIDE SEQUENCE [LARGE SCALE GENOMIC DNA]</scope>
    <source>
        <strain evidence="5 6">CD09_2</strain>
    </source>
</reference>
<dbReference type="GO" id="GO:0043565">
    <property type="term" value="F:sequence-specific DNA binding"/>
    <property type="evidence" value="ECO:0007669"/>
    <property type="project" value="InterPro"/>
</dbReference>
<keyword evidence="2" id="KW-0238">DNA-binding</keyword>
<dbReference type="InterPro" id="IPR009057">
    <property type="entry name" value="Homeodomain-like_sf"/>
</dbReference>
<dbReference type="RefSeq" id="WP_081261020.1">
    <property type="nucleotide sequence ID" value="NZ_LSTR01000040.1"/>
</dbReference>
<dbReference type="Pfam" id="PF12833">
    <property type="entry name" value="HTH_18"/>
    <property type="match status" value="1"/>
</dbReference>
<gene>
    <name evidence="5" type="ORF">AX777_06065</name>
</gene>
<dbReference type="PROSITE" id="PS01124">
    <property type="entry name" value="HTH_ARAC_FAMILY_2"/>
    <property type="match status" value="1"/>
</dbReference>
<dbReference type="PANTHER" id="PTHR46796:SF2">
    <property type="entry name" value="TRANSCRIPTIONAL REGULATORY PROTEIN"/>
    <property type="match status" value="1"/>
</dbReference>
<dbReference type="EMBL" id="LSTR01000040">
    <property type="protein sequence ID" value="OAH42801.1"/>
    <property type="molecule type" value="Genomic_DNA"/>
</dbReference>
<dbReference type="SUPFAM" id="SSF46689">
    <property type="entry name" value="Homeodomain-like"/>
    <property type="match status" value="2"/>
</dbReference>
<evidence type="ECO:0000256" key="1">
    <source>
        <dbReference type="ARBA" id="ARBA00023015"/>
    </source>
</evidence>
<dbReference type="GO" id="GO:0003700">
    <property type="term" value="F:DNA-binding transcription factor activity"/>
    <property type="evidence" value="ECO:0007669"/>
    <property type="project" value="InterPro"/>
</dbReference>
<dbReference type="InterPro" id="IPR050204">
    <property type="entry name" value="AraC_XylS_family_regulators"/>
</dbReference>
<proteinExistence type="predicted"/>
<evidence type="ECO:0000256" key="3">
    <source>
        <dbReference type="ARBA" id="ARBA00023163"/>
    </source>
</evidence>
<name>A0A177JQY8_SPHYA</name>
<feature type="domain" description="HTH araC/xylS-type" evidence="4">
    <location>
        <begin position="121"/>
        <end position="215"/>
    </location>
</feature>
<dbReference type="Gene3D" id="1.10.10.60">
    <property type="entry name" value="Homeodomain-like"/>
    <property type="match status" value="1"/>
</dbReference>
<dbReference type="PANTHER" id="PTHR46796">
    <property type="entry name" value="HTH-TYPE TRANSCRIPTIONAL ACTIVATOR RHAS-RELATED"/>
    <property type="match status" value="1"/>
</dbReference>
<protein>
    <recommendedName>
        <fullName evidence="4">HTH araC/xylS-type domain-containing protein</fullName>
    </recommendedName>
</protein>
<organism evidence="5 6">
    <name type="scientific">Sphingobium yanoikuyae</name>
    <name type="common">Sphingomonas yanoikuyae</name>
    <dbReference type="NCBI Taxonomy" id="13690"/>
    <lineage>
        <taxon>Bacteria</taxon>
        <taxon>Pseudomonadati</taxon>
        <taxon>Pseudomonadota</taxon>
        <taxon>Alphaproteobacteria</taxon>
        <taxon>Sphingomonadales</taxon>
        <taxon>Sphingomonadaceae</taxon>
        <taxon>Sphingobium</taxon>
    </lineage>
</organism>
<keyword evidence="3" id="KW-0804">Transcription</keyword>
<dbReference type="InterPro" id="IPR018060">
    <property type="entry name" value="HTH_AraC"/>
</dbReference>
<dbReference type="AlphaFoldDB" id="A0A177JQY8"/>